<feature type="domain" description="DUF6984" evidence="1">
    <location>
        <begin position="19"/>
        <end position="72"/>
    </location>
</feature>
<organism evidence="2 3">
    <name type="scientific">Delftia acidovorans (strain DSM 14801 / SPH-1)</name>
    <dbReference type="NCBI Taxonomy" id="398578"/>
    <lineage>
        <taxon>Bacteria</taxon>
        <taxon>Pseudomonadati</taxon>
        <taxon>Pseudomonadota</taxon>
        <taxon>Betaproteobacteria</taxon>
        <taxon>Burkholderiales</taxon>
        <taxon>Comamonadaceae</taxon>
        <taxon>Delftia</taxon>
    </lineage>
</organism>
<evidence type="ECO:0000313" key="3">
    <source>
        <dbReference type="Proteomes" id="UP000000784"/>
    </source>
</evidence>
<dbReference type="HOGENOM" id="CLU_2522066_0_0_4"/>
<dbReference type="KEGG" id="dac:Daci_1426"/>
<protein>
    <recommendedName>
        <fullName evidence="1">DUF6984 domain-containing protein</fullName>
    </recommendedName>
</protein>
<proteinExistence type="predicted"/>
<dbReference type="Proteomes" id="UP000000784">
    <property type="component" value="Chromosome"/>
</dbReference>
<dbReference type="Pfam" id="PF22480">
    <property type="entry name" value="DUF6984"/>
    <property type="match status" value="1"/>
</dbReference>
<reference evidence="3" key="2">
    <citation type="submission" date="2007-11" db="EMBL/GenBank/DDBJ databases">
        <title>Complete sequence of Delftia acidovorans DSM 14801 / SPH-1.</title>
        <authorList>
            <person name="Copeland A."/>
            <person name="Lucas S."/>
            <person name="Lapidus A."/>
            <person name="Barry K."/>
            <person name="Glavina del Rio T."/>
            <person name="Dalin E."/>
            <person name="Tice H."/>
            <person name="Pitluck S."/>
            <person name="Lowry S."/>
            <person name="Clum A."/>
            <person name="Schmutz J."/>
            <person name="Larimer F."/>
            <person name="Land M."/>
            <person name="Hauser L."/>
            <person name="Kyrpides N."/>
            <person name="Kim E."/>
            <person name="Schleheck D."/>
            <person name="Richardson P."/>
        </authorList>
    </citation>
    <scope>NUCLEOTIDE SEQUENCE [LARGE SCALE GENOMIC DNA]</scope>
    <source>
        <strain evidence="3">DSM 14801 / SPH-1</strain>
    </source>
</reference>
<evidence type="ECO:0000259" key="1">
    <source>
        <dbReference type="Pfam" id="PF22480"/>
    </source>
</evidence>
<keyword evidence="3" id="KW-1185">Reference proteome</keyword>
<dbReference type="STRING" id="398578.Daci_1426"/>
<reference evidence="2 3" key="1">
    <citation type="journal article" date="2004" name="Appl. Environ. Microbiol.">
        <title>Mineralization of individual congeners of linear alkylbenzenesulfonate by defined pairs of heterotrophic bacteria.</title>
        <authorList>
            <person name="Schleheck D."/>
            <person name="Knepper T.P."/>
            <person name="Fischer K."/>
            <person name="Cook A.M."/>
        </authorList>
    </citation>
    <scope>NUCLEOTIDE SEQUENCE [LARGE SCALE GENOMIC DNA]</scope>
    <source>
        <strain evidence="3">DSM 14801 / SPH-1</strain>
    </source>
</reference>
<accession>A9BSR5</accession>
<dbReference type="AlphaFoldDB" id="A9BSR5"/>
<dbReference type="InterPro" id="IPR054253">
    <property type="entry name" value="DUF6984"/>
</dbReference>
<dbReference type="EMBL" id="CP000884">
    <property type="protein sequence ID" value="ABX34070.1"/>
    <property type="molecule type" value="Genomic_DNA"/>
</dbReference>
<sequence>MRPDGRRNVDRITPKKNSRFLRENEKRLISALLGISLYEVEETYGKVLVLDMSDGGMGSIEFVAGNDDEKLFGGVGKVFIFKRK</sequence>
<name>A9BSR5_DELAS</name>
<evidence type="ECO:0000313" key="2">
    <source>
        <dbReference type="EMBL" id="ABX34070.1"/>
    </source>
</evidence>
<gene>
    <name evidence="2" type="ordered locus">Daci_1426</name>
</gene>